<organism evidence="7 8">
    <name type="scientific">Beauveria brongniartii RCEF 3172</name>
    <dbReference type="NCBI Taxonomy" id="1081107"/>
    <lineage>
        <taxon>Eukaryota</taxon>
        <taxon>Fungi</taxon>
        <taxon>Dikarya</taxon>
        <taxon>Ascomycota</taxon>
        <taxon>Pezizomycotina</taxon>
        <taxon>Sordariomycetes</taxon>
        <taxon>Hypocreomycetidae</taxon>
        <taxon>Hypocreales</taxon>
        <taxon>Cordycipitaceae</taxon>
        <taxon>Beauveria</taxon>
        <taxon>Beauveria brongniartii</taxon>
    </lineage>
</organism>
<protein>
    <submittedName>
        <fullName evidence="7">Major facilitator superfamily domain, general substrate transporter</fullName>
    </submittedName>
</protein>
<comment type="subcellular location">
    <subcellularLocation>
        <location evidence="1">Membrane</location>
        <topology evidence="1">Multi-pass membrane protein</topology>
    </subcellularLocation>
</comment>
<keyword evidence="3 5" id="KW-1133">Transmembrane helix</keyword>
<dbReference type="PANTHER" id="PTHR23501">
    <property type="entry name" value="MAJOR FACILITATOR SUPERFAMILY"/>
    <property type="match status" value="1"/>
</dbReference>
<evidence type="ECO:0000256" key="4">
    <source>
        <dbReference type="ARBA" id="ARBA00023136"/>
    </source>
</evidence>
<dbReference type="InterPro" id="IPR011701">
    <property type="entry name" value="MFS"/>
</dbReference>
<feature type="transmembrane region" description="Helical" evidence="5">
    <location>
        <begin position="191"/>
        <end position="211"/>
    </location>
</feature>
<dbReference type="CDD" id="cd17502">
    <property type="entry name" value="MFS_Azr1_MDR_like"/>
    <property type="match status" value="1"/>
</dbReference>
<dbReference type="OrthoDB" id="10021397at2759"/>
<evidence type="ECO:0000256" key="2">
    <source>
        <dbReference type="ARBA" id="ARBA00022692"/>
    </source>
</evidence>
<dbReference type="GO" id="GO:0005886">
    <property type="term" value="C:plasma membrane"/>
    <property type="evidence" value="ECO:0007669"/>
    <property type="project" value="TreeGrafter"/>
</dbReference>
<name>A0A167K3H1_9HYPO</name>
<feature type="transmembrane region" description="Helical" evidence="5">
    <location>
        <begin position="53"/>
        <end position="73"/>
    </location>
</feature>
<proteinExistence type="predicted"/>
<feature type="transmembrane region" description="Helical" evidence="5">
    <location>
        <begin position="85"/>
        <end position="104"/>
    </location>
</feature>
<keyword evidence="8" id="KW-1185">Reference proteome</keyword>
<feature type="transmembrane region" description="Helical" evidence="5">
    <location>
        <begin position="116"/>
        <end position="136"/>
    </location>
</feature>
<dbReference type="Proteomes" id="UP000076863">
    <property type="component" value="Unassembled WGS sequence"/>
</dbReference>
<evidence type="ECO:0000256" key="1">
    <source>
        <dbReference type="ARBA" id="ARBA00004141"/>
    </source>
</evidence>
<gene>
    <name evidence="7" type="ORF">BBO_01111</name>
</gene>
<feature type="transmembrane region" description="Helical" evidence="5">
    <location>
        <begin position="411"/>
        <end position="433"/>
    </location>
</feature>
<dbReference type="Pfam" id="PF07690">
    <property type="entry name" value="MFS_1"/>
    <property type="match status" value="1"/>
</dbReference>
<dbReference type="Gene3D" id="1.20.1720.10">
    <property type="entry name" value="Multidrug resistance protein D"/>
    <property type="match status" value="1"/>
</dbReference>
<dbReference type="InterPro" id="IPR020846">
    <property type="entry name" value="MFS_dom"/>
</dbReference>
<evidence type="ECO:0000256" key="3">
    <source>
        <dbReference type="ARBA" id="ARBA00022989"/>
    </source>
</evidence>
<reference evidence="7 8" key="1">
    <citation type="journal article" date="2016" name="Genome Biol. Evol.">
        <title>Divergent and convergent evolution of fungal pathogenicity.</title>
        <authorList>
            <person name="Shang Y."/>
            <person name="Xiao G."/>
            <person name="Zheng P."/>
            <person name="Cen K."/>
            <person name="Zhan S."/>
            <person name="Wang C."/>
        </authorList>
    </citation>
    <scope>NUCLEOTIDE SEQUENCE [LARGE SCALE GENOMIC DNA]</scope>
    <source>
        <strain evidence="7 8">RCEF 3172</strain>
    </source>
</reference>
<dbReference type="GO" id="GO:0022857">
    <property type="term" value="F:transmembrane transporter activity"/>
    <property type="evidence" value="ECO:0007669"/>
    <property type="project" value="InterPro"/>
</dbReference>
<feature type="domain" description="Major facilitator superfamily (MFS) profile" evidence="6">
    <location>
        <begin position="1"/>
        <end position="438"/>
    </location>
</feature>
<dbReference type="SUPFAM" id="SSF103473">
    <property type="entry name" value="MFS general substrate transporter"/>
    <property type="match status" value="1"/>
</dbReference>
<feature type="transmembrane region" description="Helical" evidence="5">
    <location>
        <begin position="27"/>
        <end position="47"/>
    </location>
</feature>
<feature type="transmembrane region" description="Helical" evidence="5">
    <location>
        <begin position="157"/>
        <end position="179"/>
    </location>
</feature>
<evidence type="ECO:0000313" key="7">
    <source>
        <dbReference type="EMBL" id="OAA51164.1"/>
    </source>
</evidence>
<feature type="transmembrane region" description="Helical" evidence="5">
    <location>
        <begin position="257"/>
        <end position="278"/>
    </location>
</feature>
<dbReference type="PANTHER" id="PTHR23501:SF199">
    <property type="entry name" value="MFS EFFLUX TRANSPORTER INPD-RELATED"/>
    <property type="match status" value="1"/>
</dbReference>
<keyword evidence="2 5" id="KW-0812">Transmembrane</keyword>
<dbReference type="AlphaFoldDB" id="A0A167K3H1"/>
<sequence>MLAAYLLTTASSQLLVGKFYAFFNIKWVFLIALFMFGIGSAICGAAPNSIALILGRAIAGCGNAGLLSGALLIMAHSVPLARCSLFTAITGGVYGVAAIAGPPLGCVFTDKLSWRWCFYINIPIGAIVLLVVAVFSRTPHVPQRPKPTSFWARIKRFDPIGTVVFMPAIVCILLALQWGGTTYAWKNGKDIALFVLFGVLILAFPVVQRWAQDNATVPPRIFKLRTIWSCAQYQFSLGQAVQGVSAIESGKRTLPMLIGNMVGTTIAGVAVTIIGYYAPFMIAETVLTSIGGGLLTLLDPSVSSAVWIGFQALVGFGIGVGRQQPIVAVQAAVDIKDVPITTAIISFAQTIRDSLFVIVAQTAFSNKLVQDIHATLPDWDPATIMANGAADLASHIPSKYLTQVIHAYSNGLVQTFIVATAMATLSIVGACFVECRTIKSGKQGGTEAEMEATTMVDDPIRTNINV</sequence>
<evidence type="ECO:0000256" key="5">
    <source>
        <dbReference type="SAM" id="Phobius"/>
    </source>
</evidence>
<comment type="caution">
    <text evidence="7">The sequence shown here is derived from an EMBL/GenBank/DDBJ whole genome shotgun (WGS) entry which is preliminary data.</text>
</comment>
<dbReference type="PROSITE" id="PS50850">
    <property type="entry name" value="MFS"/>
    <property type="match status" value="1"/>
</dbReference>
<keyword evidence="4 5" id="KW-0472">Membrane</keyword>
<dbReference type="InterPro" id="IPR036259">
    <property type="entry name" value="MFS_trans_sf"/>
</dbReference>
<evidence type="ECO:0000259" key="6">
    <source>
        <dbReference type="PROSITE" id="PS50850"/>
    </source>
</evidence>
<evidence type="ECO:0000313" key="8">
    <source>
        <dbReference type="Proteomes" id="UP000076863"/>
    </source>
</evidence>
<accession>A0A167K3H1</accession>
<dbReference type="EMBL" id="AZHA01000002">
    <property type="protein sequence ID" value="OAA51164.1"/>
    <property type="molecule type" value="Genomic_DNA"/>
</dbReference>